<dbReference type="Pfam" id="PF13429">
    <property type="entry name" value="TPR_15"/>
    <property type="match status" value="1"/>
</dbReference>
<protein>
    <submittedName>
        <fullName evidence="2">Tetratricopeptide repeat protein</fullName>
    </submittedName>
</protein>
<dbReference type="Proteomes" id="UP000295375">
    <property type="component" value="Unassembled WGS sequence"/>
</dbReference>
<sequence>MTAETADRKPRQQPAREKLLNAPALLIMGAVIIVALWVLFPRQPAFRNPANLSAKDALSVAYLRVLVQSDPDNAPLRLSLVQVLTEAGLLDEARGVIEPLQWIEREPLRFEIRLADLKLSLQQLYRRPSEERQQTLRQQIADLISRLLLTAPNESALDQVATLAEQFGEPQVLAQTFEHLAITVPAEPARKASWWRLAGRHYLAANAPKQAAQSYAGAFLLEPSPELKQTLAKNTLRALLQAGLDENALALTLRIMAGASPDTELYQLAADIAEPLGDQQNALRWLTAVHQAAPEPDLTERLLRLRIATGDLAGALELAPLLREHVQPGSERHRLLAHVYDWNSQSRPALEMWLSLAMTGPDPEAESRAFALARDLPEDAAMMQLIELLATRRELNELEWAAYIEAGLRQVEPLHLEQELRRHLLQFADSVTAKRTLSRLLVRMGEPDEALAALHGADIVDTIQAELRLARTLDAAGEPERALDVLLRRFSAPPEQETENYWLLLADLAWQLGRDTYASKALAEALVYRPDDATIVDRLQQLARRNRDDRELERLARYGWERLGRISDLQRLMRFAFQRKNWVELDRWLALAETRPEQVQQAPDYWMYSAVRKMAAGNRDAARKALKETLRLRGQDPEVSEAIIWLLLAEPTVDATALEAAVQGYRQQGAVSPPLAEALAAAELTLGRPQSAAGWFMQSLQARPKDFFWNLTLADNIEWVGCPAHANAIRLQVLRSIGQGGVITQNGQHPARLADYFYGVHDPKVVSLDEDEVEVWQDLRSGWNIVKPLDNARFFALMRQRERLLLSAWEDFADAVRENRMPIVQQMINAVAQSLVLQPAGPAVSGTLPLTLDDVDRANRWFAGSAPVNTSTLASELPICRESLAAIHVALNTRSKQEPTTP</sequence>
<keyword evidence="1" id="KW-1133">Transmembrane helix</keyword>
<dbReference type="EMBL" id="SNYM01000002">
    <property type="protein sequence ID" value="TDQ50423.1"/>
    <property type="molecule type" value="Genomic_DNA"/>
</dbReference>
<organism evidence="2 3">
    <name type="scientific">Permianibacter aggregans</name>
    <dbReference type="NCBI Taxonomy" id="1510150"/>
    <lineage>
        <taxon>Bacteria</taxon>
        <taxon>Pseudomonadati</taxon>
        <taxon>Pseudomonadota</taxon>
        <taxon>Gammaproteobacteria</taxon>
        <taxon>Pseudomonadales</taxon>
        <taxon>Pseudomonadaceae</taxon>
        <taxon>Permianibacter</taxon>
    </lineage>
</organism>
<keyword evidence="1" id="KW-0812">Transmembrane</keyword>
<dbReference type="AlphaFoldDB" id="A0A4R6UWY3"/>
<dbReference type="InterPro" id="IPR011990">
    <property type="entry name" value="TPR-like_helical_dom_sf"/>
</dbReference>
<proteinExistence type="predicted"/>
<feature type="transmembrane region" description="Helical" evidence="1">
    <location>
        <begin position="20"/>
        <end position="40"/>
    </location>
</feature>
<evidence type="ECO:0000256" key="1">
    <source>
        <dbReference type="SAM" id="Phobius"/>
    </source>
</evidence>
<dbReference type="RefSeq" id="WP_198325219.1">
    <property type="nucleotide sequence ID" value="NZ_CP037953.1"/>
</dbReference>
<evidence type="ECO:0000313" key="2">
    <source>
        <dbReference type="EMBL" id="TDQ50423.1"/>
    </source>
</evidence>
<accession>A0A4R6UWY3</accession>
<keyword evidence="3" id="KW-1185">Reference proteome</keyword>
<name>A0A4R6UWY3_9GAMM</name>
<gene>
    <name evidence="2" type="ORF">EV696_102104</name>
</gene>
<dbReference type="SUPFAM" id="SSF48452">
    <property type="entry name" value="TPR-like"/>
    <property type="match status" value="2"/>
</dbReference>
<comment type="caution">
    <text evidence="2">The sequence shown here is derived from an EMBL/GenBank/DDBJ whole genome shotgun (WGS) entry which is preliminary data.</text>
</comment>
<keyword evidence="1" id="KW-0472">Membrane</keyword>
<dbReference type="Gene3D" id="1.25.40.10">
    <property type="entry name" value="Tetratricopeptide repeat domain"/>
    <property type="match status" value="1"/>
</dbReference>
<evidence type="ECO:0000313" key="3">
    <source>
        <dbReference type="Proteomes" id="UP000295375"/>
    </source>
</evidence>
<reference evidence="2 3" key="1">
    <citation type="submission" date="2019-03" db="EMBL/GenBank/DDBJ databases">
        <title>Genomic Encyclopedia of Type Strains, Phase IV (KMG-IV): sequencing the most valuable type-strain genomes for metagenomic binning, comparative biology and taxonomic classification.</title>
        <authorList>
            <person name="Goeker M."/>
        </authorList>
    </citation>
    <scope>NUCLEOTIDE SEQUENCE [LARGE SCALE GENOMIC DNA]</scope>
    <source>
        <strain evidence="2 3">DSM 103792</strain>
    </source>
</reference>